<name>A0A087HPI7_ARAAL</name>
<protein>
    <recommendedName>
        <fullName evidence="3">Protein kinase domain-containing protein</fullName>
    </recommendedName>
</protein>
<accession>A0A087HPI7</accession>
<dbReference type="Proteomes" id="UP000029120">
    <property type="component" value="Chromosome 1"/>
</dbReference>
<gene>
    <name evidence="1" type="ordered locus">AALP_Aa1g207900</name>
</gene>
<evidence type="ECO:0008006" key="3">
    <source>
        <dbReference type="Google" id="ProtNLM"/>
    </source>
</evidence>
<sequence>MDRVVGGKFKLGRKLGSGSFGEIFLGVSFEDIFLAALLVERSGI</sequence>
<dbReference type="EMBL" id="CM002869">
    <property type="protein sequence ID" value="KFK44039.1"/>
    <property type="molecule type" value="Genomic_DNA"/>
</dbReference>
<dbReference type="eggNOG" id="KOG1164">
    <property type="taxonomic scope" value="Eukaryota"/>
</dbReference>
<dbReference type="AlphaFoldDB" id="A0A087HPI7"/>
<proteinExistence type="predicted"/>
<evidence type="ECO:0000313" key="2">
    <source>
        <dbReference type="Proteomes" id="UP000029120"/>
    </source>
</evidence>
<keyword evidence="2" id="KW-1185">Reference proteome</keyword>
<dbReference type="Gene3D" id="3.30.200.20">
    <property type="entry name" value="Phosphorylase Kinase, domain 1"/>
    <property type="match status" value="1"/>
</dbReference>
<reference evidence="2" key="1">
    <citation type="journal article" date="2015" name="Nat. Plants">
        <title>Genome expansion of Arabis alpina linked with retrotransposition and reduced symmetric DNA methylation.</title>
        <authorList>
            <person name="Willing E.M."/>
            <person name="Rawat V."/>
            <person name="Mandakova T."/>
            <person name="Maumus F."/>
            <person name="James G.V."/>
            <person name="Nordstroem K.J."/>
            <person name="Becker C."/>
            <person name="Warthmann N."/>
            <person name="Chica C."/>
            <person name="Szarzynska B."/>
            <person name="Zytnicki M."/>
            <person name="Albani M.C."/>
            <person name="Kiefer C."/>
            <person name="Bergonzi S."/>
            <person name="Castaings L."/>
            <person name="Mateos J.L."/>
            <person name="Berns M.C."/>
            <person name="Bujdoso N."/>
            <person name="Piofczyk T."/>
            <person name="de Lorenzo L."/>
            <person name="Barrero-Sicilia C."/>
            <person name="Mateos I."/>
            <person name="Piednoel M."/>
            <person name="Hagmann J."/>
            <person name="Chen-Min-Tao R."/>
            <person name="Iglesias-Fernandez R."/>
            <person name="Schuster S.C."/>
            <person name="Alonso-Blanco C."/>
            <person name="Roudier F."/>
            <person name="Carbonero P."/>
            <person name="Paz-Ares J."/>
            <person name="Davis S.J."/>
            <person name="Pecinka A."/>
            <person name="Quesneville H."/>
            <person name="Colot V."/>
            <person name="Lysak M.A."/>
            <person name="Weigel D."/>
            <person name="Coupland G."/>
            <person name="Schneeberger K."/>
        </authorList>
    </citation>
    <scope>NUCLEOTIDE SEQUENCE [LARGE SCALE GENOMIC DNA]</scope>
    <source>
        <strain evidence="2">cv. Pajares</strain>
    </source>
</reference>
<evidence type="ECO:0000313" key="1">
    <source>
        <dbReference type="EMBL" id="KFK44039.1"/>
    </source>
</evidence>
<dbReference type="Gramene" id="KFK44039">
    <property type="protein sequence ID" value="KFK44039"/>
    <property type="gene ID" value="AALP_AA1G207900"/>
</dbReference>
<dbReference type="SUPFAM" id="SSF56112">
    <property type="entry name" value="Protein kinase-like (PK-like)"/>
    <property type="match status" value="1"/>
</dbReference>
<dbReference type="OrthoDB" id="5800476at2759"/>
<organism evidence="1 2">
    <name type="scientific">Arabis alpina</name>
    <name type="common">Alpine rock-cress</name>
    <dbReference type="NCBI Taxonomy" id="50452"/>
    <lineage>
        <taxon>Eukaryota</taxon>
        <taxon>Viridiplantae</taxon>
        <taxon>Streptophyta</taxon>
        <taxon>Embryophyta</taxon>
        <taxon>Tracheophyta</taxon>
        <taxon>Spermatophyta</taxon>
        <taxon>Magnoliopsida</taxon>
        <taxon>eudicotyledons</taxon>
        <taxon>Gunneridae</taxon>
        <taxon>Pentapetalae</taxon>
        <taxon>rosids</taxon>
        <taxon>malvids</taxon>
        <taxon>Brassicales</taxon>
        <taxon>Brassicaceae</taxon>
        <taxon>Arabideae</taxon>
        <taxon>Arabis</taxon>
    </lineage>
</organism>
<dbReference type="InterPro" id="IPR011009">
    <property type="entry name" value="Kinase-like_dom_sf"/>
</dbReference>